<evidence type="ECO:0000313" key="2">
    <source>
        <dbReference type="Proteomes" id="UP001062846"/>
    </source>
</evidence>
<organism evidence="1 2">
    <name type="scientific">Rhododendron molle</name>
    <name type="common">Chinese azalea</name>
    <name type="synonym">Azalea mollis</name>
    <dbReference type="NCBI Taxonomy" id="49168"/>
    <lineage>
        <taxon>Eukaryota</taxon>
        <taxon>Viridiplantae</taxon>
        <taxon>Streptophyta</taxon>
        <taxon>Embryophyta</taxon>
        <taxon>Tracheophyta</taxon>
        <taxon>Spermatophyta</taxon>
        <taxon>Magnoliopsida</taxon>
        <taxon>eudicotyledons</taxon>
        <taxon>Gunneridae</taxon>
        <taxon>Pentapetalae</taxon>
        <taxon>asterids</taxon>
        <taxon>Ericales</taxon>
        <taxon>Ericaceae</taxon>
        <taxon>Ericoideae</taxon>
        <taxon>Rhodoreae</taxon>
        <taxon>Rhododendron</taxon>
    </lineage>
</organism>
<reference evidence="1" key="1">
    <citation type="submission" date="2022-02" db="EMBL/GenBank/DDBJ databases">
        <title>Plant Genome Project.</title>
        <authorList>
            <person name="Zhang R.-G."/>
        </authorList>
    </citation>
    <scope>NUCLEOTIDE SEQUENCE</scope>
    <source>
        <strain evidence="1">AT1</strain>
    </source>
</reference>
<dbReference type="EMBL" id="CM046391">
    <property type="protein sequence ID" value="KAI8557407.1"/>
    <property type="molecule type" value="Genomic_DNA"/>
</dbReference>
<proteinExistence type="predicted"/>
<gene>
    <name evidence="1" type="ORF">RHMOL_Rhmol04G0008500</name>
</gene>
<keyword evidence="2" id="KW-1185">Reference proteome</keyword>
<dbReference type="Proteomes" id="UP001062846">
    <property type="component" value="Chromosome 4"/>
</dbReference>
<protein>
    <submittedName>
        <fullName evidence="1">Uncharacterized protein</fullName>
    </submittedName>
</protein>
<accession>A0ACC0NVP9</accession>
<name>A0ACC0NVP9_RHOML</name>
<comment type="caution">
    <text evidence="1">The sequence shown here is derived from an EMBL/GenBank/DDBJ whole genome shotgun (WGS) entry which is preliminary data.</text>
</comment>
<evidence type="ECO:0000313" key="1">
    <source>
        <dbReference type="EMBL" id="KAI8557407.1"/>
    </source>
</evidence>
<sequence length="153" mass="16417">MLPQVTCPIKFVHNSRPFSQNLFASLHDRFDTRLPDSLQGRPLPKVLFIALGGPLLVMTGFTVVATVTLILVSSPLLTISGPLLISAGLVLVATLAGFAGDGAMALRGLLALGWVFRSVEWAGMFRGIDDTGVTVKLIESGEKVNLFLNLRDE</sequence>